<keyword evidence="6 7" id="KW-0472">Membrane</keyword>
<keyword evidence="9" id="KW-0413">Isomerase</keyword>
<dbReference type="EC" id="5.1.1.-" evidence="9"/>
<evidence type="ECO:0000256" key="4">
    <source>
        <dbReference type="ARBA" id="ARBA00022692"/>
    </source>
</evidence>
<evidence type="ECO:0000259" key="8">
    <source>
        <dbReference type="Pfam" id="PF01757"/>
    </source>
</evidence>
<dbReference type="EMBL" id="FIZX01000002">
    <property type="protein sequence ID" value="CZF83199.1"/>
    <property type="molecule type" value="Genomic_DNA"/>
</dbReference>
<evidence type="ECO:0000256" key="5">
    <source>
        <dbReference type="ARBA" id="ARBA00022989"/>
    </source>
</evidence>
<feature type="transmembrane region" description="Helical" evidence="7">
    <location>
        <begin position="248"/>
        <end position="264"/>
    </location>
</feature>
<feature type="transmembrane region" description="Helical" evidence="7">
    <location>
        <begin position="134"/>
        <end position="152"/>
    </location>
</feature>
<name>A0A128F8U5_9GAMM</name>
<feature type="transmembrane region" description="Helical" evidence="7">
    <location>
        <begin position="285"/>
        <end position="305"/>
    </location>
</feature>
<dbReference type="STRING" id="1796497.GCE9029_03693"/>
<keyword evidence="3" id="KW-1003">Cell membrane</keyword>
<dbReference type="PANTHER" id="PTHR40074">
    <property type="entry name" value="O-ACETYLTRANSFERASE WECH"/>
    <property type="match status" value="1"/>
</dbReference>
<dbReference type="GO" id="GO:0016853">
    <property type="term" value="F:isomerase activity"/>
    <property type="evidence" value="ECO:0007669"/>
    <property type="project" value="UniProtKB-KW"/>
</dbReference>
<feature type="transmembrane region" description="Helical" evidence="7">
    <location>
        <begin position="46"/>
        <end position="63"/>
    </location>
</feature>
<dbReference type="RefSeq" id="WP_062665458.1">
    <property type="nucleotide sequence ID" value="NZ_FIZX01000002.1"/>
</dbReference>
<keyword evidence="5 7" id="KW-1133">Transmembrane helix</keyword>
<proteinExistence type="inferred from homology"/>
<evidence type="ECO:0000256" key="2">
    <source>
        <dbReference type="ARBA" id="ARBA00007400"/>
    </source>
</evidence>
<evidence type="ECO:0000256" key="6">
    <source>
        <dbReference type="ARBA" id="ARBA00023136"/>
    </source>
</evidence>
<evidence type="ECO:0000256" key="1">
    <source>
        <dbReference type="ARBA" id="ARBA00004651"/>
    </source>
</evidence>
<organism evidence="9 10">
    <name type="scientific">Grimontia celer</name>
    <dbReference type="NCBI Taxonomy" id="1796497"/>
    <lineage>
        <taxon>Bacteria</taxon>
        <taxon>Pseudomonadati</taxon>
        <taxon>Pseudomonadota</taxon>
        <taxon>Gammaproteobacteria</taxon>
        <taxon>Vibrionales</taxon>
        <taxon>Vibrionaceae</taxon>
        <taxon>Grimontia</taxon>
    </lineage>
</organism>
<feature type="transmembrane region" description="Helical" evidence="7">
    <location>
        <begin position="311"/>
        <end position="329"/>
    </location>
</feature>
<keyword evidence="10" id="KW-1185">Reference proteome</keyword>
<sequence>MSNARIPSLEMGRLLAILAVIIIHAGPLRGEAYSEGFNTFSDVINQICRFAVPFFFLMTGYFVQPKLVEAPTKTFVLYAKPLMTIWLAWSVIYLAMPFRLDIAMTDGYLTERSGYWNYLLETPFNTLFEGGLVHLWYIPGLLCALGILALLIQKNQQSLIMPLALGLYVWGLGAGSYQPIMEGEAPIFTRNGPFFSLLMVTAGFEVRRRKMSFSNKAAWSMMLGGMALCLAEGFNLSRYDVWMANHDFLLGTPLMALGLFALLLNHPNLGNGPITFALSKRVLGIYVAHFVPLILLFNLFGFYGIEGPVKDILVVPLTVLLTLGLVWLLEKTPLTHYLVQMTHSKREPLAEVETTK</sequence>
<evidence type="ECO:0000256" key="3">
    <source>
        <dbReference type="ARBA" id="ARBA00022475"/>
    </source>
</evidence>
<evidence type="ECO:0000313" key="9">
    <source>
        <dbReference type="EMBL" id="CZF83199.1"/>
    </source>
</evidence>
<dbReference type="GO" id="GO:0016413">
    <property type="term" value="F:O-acetyltransferase activity"/>
    <property type="evidence" value="ECO:0007669"/>
    <property type="project" value="TreeGrafter"/>
</dbReference>
<accession>A0A128F8U5</accession>
<comment type="subcellular location">
    <subcellularLocation>
        <location evidence="1">Cell membrane</location>
        <topology evidence="1">Multi-pass membrane protein</topology>
    </subcellularLocation>
</comment>
<dbReference type="OrthoDB" id="1072135at2"/>
<feature type="transmembrane region" description="Helical" evidence="7">
    <location>
        <begin position="159"/>
        <end position="181"/>
    </location>
</feature>
<comment type="similarity">
    <text evidence="2">Belongs to the acyltransferase 3 family.</text>
</comment>
<protein>
    <submittedName>
        <fullName evidence="9">Serine/alanine racemase</fullName>
        <ecNumber evidence="9">5.1.1.-</ecNumber>
    </submittedName>
</protein>
<dbReference type="GO" id="GO:0009246">
    <property type="term" value="P:enterobacterial common antigen biosynthetic process"/>
    <property type="evidence" value="ECO:0007669"/>
    <property type="project" value="TreeGrafter"/>
</dbReference>
<feature type="transmembrane region" description="Helical" evidence="7">
    <location>
        <begin position="75"/>
        <end position="96"/>
    </location>
</feature>
<evidence type="ECO:0000313" key="10">
    <source>
        <dbReference type="Proteomes" id="UP000071641"/>
    </source>
</evidence>
<keyword evidence="4 7" id="KW-0812">Transmembrane</keyword>
<dbReference type="AlphaFoldDB" id="A0A128F8U5"/>
<dbReference type="Proteomes" id="UP000071641">
    <property type="component" value="Unassembled WGS sequence"/>
</dbReference>
<dbReference type="Pfam" id="PF01757">
    <property type="entry name" value="Acyl_transf_3"/>
    <property type="match status" value="1"/>
</dbReference>
<feature type="domain" description="Acyltransferase 3" evidence="8">
    <location>
        <begin position="7"/>
        <end position="329"/>
    </location>
</feature>
<reference evidence="10" key="1">
    <citation type="submission" date="2016-02" db="EMBL/GenBank/DDBJ databases">
        <authorList>
            <person name="Rodrigo-Torres Lidia"/>
            <person name="Arahal R.David."/>
        </authorList>
    </citation>
    <scope>NUCLEOTIDE SEQUENCE [LARGE SCALE GENOMIC DNA]</scope>
    <source>
        <strain evidence="10">CECT 9029</strain>
    </source>
</reference>
<evidence type="ECO:0000256" key="7">
    <source>
        <dbReference type="SAM" id="Phobius"/>
    </source>
</evidence>
<feature type="transmembrane region" description="Helical" evidence="7">
    <location>
        <begin position="218"/>
        <end position="236"/>
    </location>
</feature>
<dbReference type="InterPro" id="IPR002656">
    <property type="entry name" value="Acyl_transf_3_dom"/>
</dbReference>
<dbReference type="GO" id="GO:0005886">
    <property type="term" value="C:plasma membrane"/>
    <property type="evidence" value="ECO:0007669"/>
    <property type="project" value="UniProtKB-SubCell"/>
</dbReference>
<dbReference type="PANTHER" id="PTHR40074:SF2">
    <property type="entry name" value="O-ACETYLTRANSFERASE WECH"/>
    <property type="match status" value="1"/>
</dbReference>
<gene>
    <name evidence="9" type="primary">vanT</name>
    <name evidence="9" type="ORF">GCE9029_03693</name>
</gene>